<comment type="caution">
    <text evidence="1">The sequence shown here is derived from an EMBL/GenBank/DDBJ whole genome shotgun (WGS) entry which is preliminary data.</text>
</comment>
<reference evidence="1 2" key="1">
    <citation type="submission" date="2020-02" db="EMBL/GenBank/DDBJ databases">
        <authorList>
            <person name="Dziuba M."/>
            <person name="Kuznetsov B."/>
            <person name="Mardanov A."/>
            <person name="Ravin N."/>
            <person name="Grouzdev D."/>
        </authorList>
    </citation>
    <scope>NUCLEOTIDE SEQUENCE [LARGE SCALE GENOMIC DNA]</scope>
    <source>
        <strain evidence="1 2">SpK</strain>
    </source>
</reference>
<dbReference type="RefSeq" id="WP_163677385.1">
    <property type="nucleotide sequence ID" value="NZ_JAAIYP010000034.1"/>
</dbReference>
<protein>
    <submittedName>
        <fullName evidence="1">Uncharacterized protein</fullName>
    </submittedName>
</protein>
<dbReference type="InterPro" id="IPR012337">
    <property type="entry name" value="RNaseH-like_sf"/>
</dbReference>
<sequence>MAGGLFALDLATNLGWTCAPVPPGPPPTALVLASVRMPEPPGGIYRVGTPGCSVGAFLSDYGDWFDRKLAALEPAGVIYEAPILPKMANHHTSLKLMGLAVLTATICYRRKVHLLGCEQPSTVKKHFTGHGDADKPAIIATCMNLGWNPIDDNHADSMALWSLGCHRVQDAARQRRGRAA</sequence>
<evidence type="ECO:0000313" key="1">
    <source>
        <dbReference type="EMBL" id="NFV80018.1"/>
    </source>
</evidence>
<dbReference type="AlphaFoldDB" id="A0A7C9QT34"/>
<evidence type="ECO:0000313" key="2">
    <source>
        <dbReference type="Proteomes" id="UP000480684"/>
    </source>
</evidence>
<dbReference type="SUPFAM" id="SSF53098">
    <property type="entry name" value="Ribonuclease H-like"/>
    <property type="match status" value="1"/>
</dbReference>
<keyword evidence="2" id="KW-1185">Reference proteome</keyword>
<gene>
    <name evidence="1" type="ORF">G4223_07840</name>
</gene>
<dbReference type="GO" id="GO:0003676">
    <property type="term" value="F:nucleic acid binding"/>
    <property type="evidence" value="ECO:0007669"/>
    <property type="project" value="InterPro"/>
</dbReference>
<accession>A0A7C9QT34</accession>
<dbReference type="Gene3D" id="3.30.420.10">
    <property type="entry name" value="Ribonuclease H-like superfamily/Ribonuclease H"/>
    <property type="match status" value="1"/>
</dbReference>
<dbReference type="EMBL" id="JAAIYP010000034">
    <property type="protein sequence ID" value="NFV80018.1"/>
    <property type="molecule type" value="Genomic_DNA"/>
</dbReference>
<organism evidence="1 2">
    <name type="scientific">Magnetospirillum aberrantis SpK</name>
    <dbReference type="NCBI Taxonomy" id="908842"/>
    <lineage>
        <taxon>Bacteria</taxon>
        <taxon>Pseudomonadati</taxon>
        <taxon>Pseudomonadota</taxon>
        <taxon>Alphaproteobacteria</taxon>
        <taxon>Rhodospirillales</taxon>
        <taxon>Rhodospirillaceae</taxon>
        <taxon>Magnetospirillum</taxon>
    </lineage>
</organism>
<proteinExistence type="predicted"/>
<dbReference type="InterPro" id="IPR036397">
    <property type="entry name" value="RNaseH_sf"/>
</dbReference>
<dbReference type="Proteomes" id="UP000480684">
    <property type="component" value="Unassembled WGS sequence"/>
</dbReference>
<name>A0A7C9QT34_9PROT</name>